<reference evidence="1 3" key="1">
    <citation type="journal article" date="2019" name="Sci. Rep.">
        <title>Orb-weaving spider Araneus ventricosus genome elucidates the spidroin gene catalogue.</title>
        <authorList>
            <person name="Kono N."/>
            <person name="Nakamura H."/>
            <person name="Ohtoshi R."/>
            <person name="Moran D.A.P."/>
            <person name="Shinohara A."/>
            <person name="Yoshida Y."/>
            <person name="Fujiwara M."/>
            <person name="Mori M."/>
            <person name="Tomita M."/>
            <person name="Arakawa K."/>
        </authorList>
    </citation>
    <scope>NUCLEOTIDE SEQUENCE [LARGE SCALE GENOMIC DNA]</scope>
</reference>
<dbReference type="EMBL" id="BGPR01220820">
    <property type="protein sequence ID" value="GBN62057.1"/>
    <property type="molecule type" value="Genomic_DNA"/>
</dbReference>
<protein>
    <submittedName>
        <fullName evidence="1">Uncharacterized protein</fullName>
    </submittedName>
</protein>
<keyword evidence="3" id="KW-1185">Reference proteome</keyword>
<sequence>MVVEVFVPSVNQSIESSMKEIRVQDAEALNGGVLNNDIDSEMATWQVLLQRFEEVKITWCEIRAAGRVFQSIPSETLFHTTCNRGCMSRALTCNNKTPFESSPGRFLKCLEQKVQRVAITGSIHGRSTRMEINQQQTLVVEKHCGHNFLRG</sequence>
<evidence type="ECO:0000313" key="3">
    <source>
        <dbReference type="Proteomes" id="UP000499080"/>
    </source>
</evidence>
<organism evidence="1 3">
    <name type="scientific">Araneus ventricosus</name>
    <name type="common">Orbweaver spider</name>
    <name type="synonym">Epeira ventricosa</name>
    <dbReference type="NCBI Taxonomy" id="182803"/>
    <lineage>
        <taxon>Eukaryota</taxon>
        <taxon>Metazoa</taxon>
        <taxon>Ecdysozoa</taxon>
        <taxon>Arthropoda</taxon>
        <taxon>Chelicerata</taxon>
        <taxon>Arachnida</taxon>
        <taxon>Araneae</taxon>
        <taxon>Araneomorphae</taxon>
        <taxon>Entelegynae</taxon>
        <taxon>Araneoidea</taxon>
        <taxon>Araneidae</taxon>
        <taxon>Araneus</taxon>
    </lineage>
</organism>
<comment type="caution">
    <text evidence="1">The sequence shown here is derived from an EMBL/GenBank/DDBJ whole genome shotgun (WGS) entry which is preliminary data.</text>
</comment>
<dbReference type="AlphaFoldDB" id="A0A4Y2QG94"/>
<proteinExistence type="predicted"/>
<gene>
    <name evidence="1" type="ORF">AVEN_11246_1</name>
    <name evidence="2" type="ORF">AVEN_70052_1</name>
</gene>
<evidence type="ECO:0000313" key="2">
    <source>
        <dbReference type="EMBL" id="GBN62057.1"/>
    </source>
</evidence>
<dbReference type="Proteomes" id="UP000499080">
    <property type="component" value="Unassembled WGS sequence"/>
</dbReference>
<accession>A0A4Y2QG94</accession>
<name>A0A4Y2QG94_ARAVE</name>
<dbReference type="EMBL" id="BGPR01220798">
    <property type="protein sequence ID" value="GBN62007.1"/>
    <property type="molecule type" value="Genomic_DNA"/>
</dbReference>
<evidence type="ECO:0000313" key="1">
    <source>
        <dbReference type="EMBL" id="GBN62007.1"/>
    </source>
</evidence>